<dbReference type="InterPro" id="IPR029012">
    <property type="entry name" value="Helix_hairpin_bin_sf"/>
</dbReference>
<dbReference type="InterPro" id="IPR036070">
    <property type="entry name" value="Nop_dom_sf"/>
</dbReference>
<dbReference type="SUPFAM" id="SSF89124">
    <property type="entry name" value="Nop domain"/>
    <property type="match status" value="1"/>
</dbReference>
<dbReference type="PANTHER" id="PTHR10894">
    <property type="entry name" value="NUCLEOLAR PROTEIN 5 NUCLEOLAR PROTEIN NOP5 NOP58"/>
    <property type="match status" value="1"/>
</dbReference>
<protein>
    <submittedName>
        <fullName evidence="2">NOP5/NOP56 family protein</fullName>
    </submittedName>
</protein>
<dbReference type="PROSITE" id="PS51358">
    <property type="entry name" value="NOP"/>
    <property type="match status" value="1"/>
</dbReference>
<dbReference type="AlphaFoldDB" id="A0AAV3S751"/>
<comment type="caution">
    <text evidence="2">The sequence shown here is derived from an EMBL/GenBank/DDBJ whole genome shotgun (WGS) entry which is preliminary data.</text>
</comment>
<name>A0AAV3S751_9EURY</name>
<dbReference type="EMBL" id="BAAABL010000042">
    <property type="protein sequence ID" value="GAA0299505.1"/>
    <property type="molecule type" value="Genomic_DNA"/>
</dbReference>
<evidence type="ECO:0000313" key="2">
    <source>
        <dbReference type="EMBL" id="GAA0299505.1"/>
    </source>
</evidence>
<dbReference type="GO" id="GO:0030515">
    <property type="term" value="F:snoRNA binding"/>
    <property type="evidence" value="ECO:0007669"/>
    <property type="project" value="InterPro"/>
</dbReference>
<sequence length="287" mass="30571">MTDQTPASAGWFAGVETGDTDAAVAAVREGSADAPADWPERAVEAGFAADEDDYYDALHEATVAATRRAVRERESADDRQVVHAIRAMDDLAATTNELAERLAEWGGAIDDDPGTGVAYARDLAGRDPETDAEERIVSLAERVVALAEERDAERAFLERQVPAVAPNLASMAGPILAARLIELAGGLEALAKMPSGTVQVLGAEDALFAHLRGNAPSPKHGVIYTHEYVRGTHPDERGSAARALAGKLTIGARIDHYSGDYRPSIEDELDERIATIRARYGDGEGNE</sequence>
<keyword evidence="3" id="KW-1185">Reference proteome</keyword>
<dbReference type="Gene3D" id="1.10.287.660">
    <property type="entry name" value="Helix hairpin bin"/>
    <property type="match status" value="1"/>
</dbReference>
<dbReference type="InterPro" id="IPR042239">
    <property type="entry name" value="Nop_C"/>
</dbReference>
<evidence type="ECO:0000313" key="3">
    <source>
        <dbReference type="Proteomes" id="UP001500837"/>
    </source>
</evidence>
<feature type="domain" description="Nop" evidence="1">
    <location>
        <begin position="164"/>
        <end position="278"/>
    </location>
</feature>
<dbReference type="RefSeq" id="WP_211311207.1">
    <property type="nucleotide sequence ID" value="NZ_BAAABL010000042.1"/>
</dbReference>
<dbReference type="InterPro" id="IPR045056">
    <property type="entry name" value="Nop56/Nop58"/>
</dbReference>
<proteinExistence type="predicted"/>
<gene>
    <name evidence="2" type="ORF">GCM10009066_12100</name>
</gene>
<dbReference type="InterPro" id="IPR002687">
    <property type="entry name" value="Nop_dom"/>
</dbReference>
<evidence type="ECO:0000259" key="1">
    <source>
        <dbReference type="PROSITE" id="PS51358"/>
    </source>
</evidence>
<organism evidence="2 3">
    <name type="scientific">Halarchaeum salinum</name>
    <dbReference type="NCBI Taxonomy" id="489912"/>
    <lineage>
        <taxon>Archaea</taxon>
        <taxon>Methanobacteriati</taxon>
        <taxon>Methanobacteriota</taxon>
        <taxon>Stenosarchaea group</taxon>
        <taxon>Halobacteria</taxon>
        <taxon>Halobacteriales</taxon>
        <taxon>Halobacteriaceae</taxon>
    </lineage>
</organism>
<dbReference type="Pfam" id="PF01798">
    <property type="entry name" value="Nop"/>
    <property type="match status" value="1"/>
</dbReference>
<dbReference type="PANTHER" id="PTHR10894:SF0">
    <property type="entry name" value="NUCLEOLAR PROTEIN 56"/>
    <property type="match status" value="1"/>
</dbReference>
<accession>A0AAV3S751</accession>
<dbReference type="Proteomes" id="UP001500837">
    <property type="component" value="Unassembled WGS sequence"/>
</dbReference>
<dbReference type="GO" id="GO:0031428">
    <property type="term" value="C:box C/D methylation guide snoRNP complex"/>
    <property type="evidence" value="ECO:0007669"/>
    <property type="project" value="InterPro"/>
</dbReference>
<dbReference type="Gene3D" id="1.10.246.90">
    <property type="entry name" value="Nop domain"/>
    <property type="match status" value="1"/>
</dbReference>
<reference evidence="2 3" key="1">
    <citation type="journal article" date="2019" name="Int. J. Syst. Evol. Microbiol.">
        <title>The Global Catalogue of Microorganisms (GCM) 10K type strain sequencing project: providing services to taxonomists for standard genome sequencing and annotation.</title>
        <authorList>
            <consortium name="The Broad Institute Genomics Platform"/>
            <consortium name="The Broad Institute Genome Sequencing Center for Infectious Disease"/>
            <person name="Wu L."/>
            <person name="Ma J."/>
        </authorList>
    </citation>
    <scope>NUCLEOTIDE SEQUENCE [LARGE SCALE GENOMIC DNA]</scope>
    <source>
        <strain evidence="2 3">JCM 16330</strain>
    </source>
</reference>